<keyword evidence="2" id="KW-0378">Hydrolase</keyword>
<dbReference type="CDD" id="cd10445">
    <property type="entry name" value="GIY-YIG_bI1_like"/>
    <property type="match status" value="1"/>
</dbReference>
<dbReference type="Pfam" id="PF01541">
    <property type="entry name" value="GIY-YIG"/>
    <property type="match status" value="1"/>
</dbReference>
<proteinExistence type="predicted"/>
<dbReference type="EMBL" id="KY575057">
    <property type="protein sequence ID" value="ATI20460.1"/>
    <property type="molecule type" value="Genomic_DNA"/>
</dbReference>
<dbReference type="GO" id="GO:0004519">
    <property type="term" value="F:endonuclease activity"/>
    <property type="evidence" value="ECO:0007669"/>
    <property type="project" value="UniProtKB-KW"/>
</dbReference>
<protein>
    <submittedName>
        <fullName evidence="2">GIY-YIG endonuclease</fullName>
    </submittedName>
</protein>
<dbReference type="InterPro" id="IPR010896">
    <property type="entry name" value="NUMOD1"/>
</dbReference>
<geneLocation type="mitochondrion" evidence="2"/>
<dbReference type="InterPro" id="IPR003647">
    <property type="entry name" value="Intron_nuc_1_rpt"/>
</dbReference>
<keyword evidence="2" id="KW-0496">Mitochondrion</keyword>
<organism evidence="2">
    <name type="scientific">Juglanconis juglandina</name>
    <dbReference type="NCBI Taxonomy" id="1940567"/>
    <lineage>
        <taxon>Eukaryota</taxon>
        <taxon>Fungi</taxon>
        <taxon>Dikarya</taxon>
        <taxon>Ascomycota</taxon>
        <taxon>Pezizomycotina</taxon>
        <taxon>Sordariomycetes</taxon>
        <taxon>Sordariomycetidae</taxon>
        <taxon>Diaporthales</taxon>
        <taxon>Juglanconidaceae</taxon>
        <taxon>Juglanconis</taxon>
    </lineage>
</organism>
<dbReference type="Gene3D" id="3.40.1440.10">
    <property type="entry name" value="GIY-YIG endonuclease"/>
    <property type="match status" value="1"/>
</dbReference>
<name>A0A291LJD0_9PEZI</name>
<dbReference type="NCBIfam" id="TIGR01453">
    <property type="entry name" value="grpIintron_endo"/>
    <property type="match status" value="1"/>
</dbReference>
<feature type="domain" description="GIY-YIG" evidence="1">
    <location>
        <begin position="28"/>
        <end position="115"/>
    </location>
</feature>
<dbReference type="InterPro" id="IPR000305">
    <property type="entry name" value="GIY-YIG_endonuc"/>
</dbReference>
<sequence length="233" mass="26641">MSTPLLTPVFVYSDVKSEKISILTDNKGKSGVYKWTNQVNGKIYIGSSLDLSKRLRNYFNISYLTGFKDIMIIYRALLAHGFDNFTLEILEHCKPSELINREQYYIDLLKPEYNILKVAGSSLGVKRSLETVAKIRAGALARSEEALAKNIEHLKILNASQKHKDHLAKLNTSLEHIYKTAKPVWVINTDNGDKIEYRSLTQAAKFFKVHPETARRCIMGNKLLLNKYLITYK</sequence>
<dbReference type="SMART" id="SM00465">
    <property type="entry name" value="GIYc"/>
    <property type="match status" value="1"/>
</dbReference>
<reference evidence="2" key="1">
    <citation type="submission" date="2017-02" db="EMBL/GenBank/DDBJ databases">
        <title>Fungal Comparative Genomics of Melanconis species and Ophiognomonia clavigignenti-juglandacearum at Different Phylogenetic Distances.</title>
        <authorList>
            <person name="Demers J.E."/>
            <person name="Castlebury L.A."/>
        </authorList>
    </citation>
    <scope>NUCLEOTIDE SEQUENCE</scope>
    <source>
        <strain evidence="2">CBS 121083</strain>
    </source>
</reference>
<dbReference type="Pfam" id="PF07453">
    <property type="entry name" value="NUMOD1"/>
    <property type="match status" value="1"/>
</dbReference>
<accession>A0A291LJD0</accession>
<dbReference type="InterPro" id="IPR006350">
    <property type="entry name" value="Intron_endoG1"/>
</dbReference>
<gene>
    <name evidence="2" type="primary">orf233</name>
</gene>
<evidence type="ECO:0000313" key="2">
    <source>
        <dbReference type="EMBL" id="ATI20460.1"/>
    </source>
</evidence>
<dbReference type="PROSITE" id="PS50164">
    <property type="entry name" value="GIY_YIG"/>
    <property type="match status" value="1"/>
</dbReference>
<dbReference type="SUPFAM" id="SSF82771">
    <property type="entry name" value="GIY-YIG endonuclease"/>
    <property type="match status" value="1"/>
</dbReference>
<keyword evidence="2" id="KW-0255">Endonuclease</keyword>
<dbReference type="AlphaFoldDB" id="A0A291LJD0"/>
<dbReference type="InterPro" id="IPR035901">
    <property type="entry name" value="GIY-YIG_endonuc_sf"/>
</dbReference>
<keyword evidence="2" id="KW-0540">Nuclease</keyword>
<dbReference type="SMART" id="SM00497">
    <property type="entry name" value="IENR1"/>
    <property type="match status" value="1"/>
</dbReference>
<evidence type="ECO:0000259" key="1">
    <source>
        <dbReference type="PROSITE" id="PS50164"/>
    </source>
</evidence>